<evidence type="ECO:0000256" key="1">
    <source>
        <dbReference type="SAM" id="Phobius"/>
    </source>
</evidence>
<keyword evidence="1" id="KW-1133">Transmembrane helix</keyword>
<keyword evidence="3" id="KW-1185">Reference proteome</keyword>
<reference evidence="2 3" key="1">
    <citation type="submission" date="2020-08" db="EMBL/GenBank/DDBJ databases">
        <title>Dyella sp. G9 isolated from forest soil.</title>
        <authorList>
            <person name="Fu J."/>
            <person name="Qiu L."/>
        </authorList>
    </citation>
    <scope>NUCLEOTIDE SEQUENCE [LARGE SCALE GENOMIC DNA]</scope>
    <source>
        <strain evidence="2 3">G9</strain>
    </source>
</reference>
<name>A0A7G8Q110_9GAMM</name>
<protein>
    <submittedName>
        <fullName evidence="2">PepSY-associated TM helix domain-containing protein</fullName>
    </submittedName>
</protein>
<dbReference type="Proteomes" id="UP000515873">
    <property type="component" value="Chromosome"/>
</dbReference>
<evidence type="ECO:0000313" key="3">
    <source>
        <dbReference type="Proteomes" id="UP000515873"/>
    </source>
</evidence>
<feature type="transmembrane region" description="Helical" evidence="1">
    <location>
        <begin position="26"/>
        <end position="48"/>
    </location>
</feature>
<dbReference type="InterPro" id="IPR032307">
    <property type="entry name" value="PepSY_TM-like_2"/>
</dbReference>
<dbReference type="EMBL" id="CP060412">
    <property type="protein sequence ID" value="QNK00468.1"/>
    <property type="molecule type" value="Genomic_DNA"/>
</dbReference>
<sequence>MESAARVHNSRMGSSRSFWLKQLHQWHWISSALCLVGMLLFAITGFTLNHAGQIEAQAKTVHRNAQLPAPLLKAVSGDDERKGVALPVAVADWMSGALDVDVAGRTGDWSSDEIYISMPRPGGDAWVSIDRETGKVETERSTRGVIAYLNDLHKGRHAGPAWGWFIDVFALACVIFSVTGLLLLKMHAAQRGATWPLVAFGLVLPLLLALIFIH</sequence>
<dbReference type="AlphaFoldDB" id="A0A7G8Q110"/>
<evidence type="ECO:0000313" key="2">
    <source>
        <dbReference type="EMBL" id="QNK00468.1"/>
    </source>
</evidence>
<accession>A0A7G8Q110</accession>
<keyword evidence="1" id="KW-0472">Membrane</keyword>
<dbReference type="Pfam" id="PF16357">
    <property type="entry name" value="PepSY_TM_like_2"/>
    <property type="match status" value="1"/>
</dbReference>
<keyword evidence="1" id="KW-0812">Transmembrane</keyword>
<proteinExistence type="predicted"/>
<feature type="transmembrane region" description="Helical" evidence="1">
    <location>
        <begin position="162"/>
        <end position="183"/>
    </location>
</feature>
<organism evidence="2 3">
    <name type="scientific">Dyella telluris</name>
    <dbReference type="NCBI Taxonomy" id="2763498"/>
    <lineage>
        <taxon>Bacteria</taxon>
        <taxon>Pseudomonadati</taxon>
        <taxon>Pseudomonadota</taxon>
        <taxon>Gammaproteobacteria</taxon>
        <taxon>Lysobacterales</taxon>
        <taxon>Rhodanobacteraceae</taxon>
        <taxon>Dyella</taxon>
    </lineage>
</organism>
<dbReference type="PANTHER" id="PTHR40115:SF1">
    <property type="entry name" value="INNER MEMBRANE PROTEIN WITH PEPSY TM HELIX"/>
    <property type="match status" value="1"/>
</dbReference>
<dbReference type="RefSeq" id="WP_187055941.1">
    <property type="nucleotide sequence ID" value="NZ_CP060412.1"/>
</dbReference>
<gene>
    <name evidence="2" type="ORF">H8F01_15355</name>
</gene>
<feature type="transmembrane region" description="Helical" evidence="1">
    <location>
        <begin position="195"/>
        <end position="213"/>
    </location>
</feature>
<dbReference type="PANTHER" id="PTHR40115">
    <property type="entry name" value="INNER MEMBRANE PROTEIN WITH PEPSY TM HELIX"/>
    <property type="match status" value="1"/>
</dbReference>
<dbReference type="KEGG" id="dtl:H8F01_15355"/>